<name>A0A1M7NUN8_9BACI</name>
<sequence length="692" mass="79569">MDEKDRITIESDYLDIYKNHFPEITVNERDVSVRAIDYINKETVDILLNKNLPIGQDAFVRWGKNCIPIYPRKVVRSVWFDQTFDASNEQLGNNYSKKATTFSVWTPVATSVHLIINDKRLVMSRKTNGVWFKKVKGDLKGSTYQFAVTINGEERLVNDPYAKSMTANSEKSVVMDLLKTDPKNFRTTISPKTDKKDAIIYELHVRDATICAESGVQNKGKFLGLTEKNTSTTDGYSTGLIYLKELGCTHVQLLPIQDFARVDELRPEESYNWGYDPLHFMVPEGSYATNANDPDCRVKECKQMITSFHEEGISVILDVVFNHVFDHENSVFEKLVPGYYFRYYENGDLSNGSGTGNDLATERKMVRKLILDTVDYWLREYLVDGFRFDLMGLIDIETMHAIYQRCQLEPRPILLLGEGWDLDTPLPPNKKATISQSDQILGISLFNDRFRDVVKGSNFINKGFVNGDGHFLERLPQIVSASSDLRFGNRLFADPLQSINYVECHDNYTLADWLIKTNPQAIEEHRRRMHQLATGLTIISQGVPLIHAGQEFYRTKYGDENSYISGDAINQLDWKKRVEENENIKWVQQLISLRKQYNVFRLDSTKKIQEHFHVIKTPQPVFGYMLFGIKEDITVYVNPCSNKRIITLPATGRWEKISSNYSGTNLPICCSWQGKGEIEAYELAIWKKTRNT</sequence>
<dbReference type="InterPro" id="IPR011840">
    <property type="entry name" value="PulA_typeI"/>
</dbReference>
<comment type="similarity">
    <text evidence="1">Belongs to the glycosyl hydrolase 13 family.</text>
</comment>
<evidence type="ECO:0000313" key="4">
    <source>
        <dbReference type="Proteomes" id="UP000184184"/>
    </source>
</evidence>
<dbReference type="InterPro" id="IPR004193">
    <property type="entry name" value="Glyco_hydro_13_N"/>
</dbReference>
<evidence type="ECO:0000313" key="3">
    <source>
        <dbReference type="EMBL" id="SHN07811.1"/>
    </source>
</evidence>
<keyword evidence="4" id="KW-1185">Reference proteome</keyword>
<dbReference type="Gene3D" id="3.20.20.80">
    <property type="entry name" value="Glycosidases"/>
    <property type="match status" value="1"/>
</dbReference>
<dbReference type="NCBIfam" id="TIGR02104">
    <property type="entry name" value="pulA_typeI"/>
    <property type="match status" value="1"/>
</dbReference>
<dbReference type="SUPFAM" id="SSF51445">
    <property type="entry name" value="(Trans)glycosidases"/>
    <property type="match status" value="1"/>
</dbReference>
<accession>A0A1M7NUN8</accession>
<reference evidence="3 4" key="1">
    <citation type="submission" date="2016-11" db="EMBL/GenBank/DDBJ databases">
        <authorList>
            <person name="Jaros S."/>
            <person name="Januszkiewicz K."/>
            <person name="Wedrychowicz H."/>
        </authorList>
    </citation>
    <scope>NUCLEOTIDE SEQUENCE [LARGE SCALE GENOMIC DNA]</scope>
    <source>
        <strain evidence="3 4">CGMCC 1.10681</strain>
    </source>
</reference>
<dbReference type="GO" id="GO:0005975">
    <property type="term" value="P:carbohydrate metabolic process"/>
    <property type="evidence" value="ECO:0007669"/>
    <property type="project" value="InterPro"/>
</dbReference>
<dbReference type="AlphaFoldDB" id="A0A1M7NUN8"/>
<dbReference type="STRING" id="1027249.SAMN05216179_1776"/>
<dbReference type="InterPro" id="IPR014756">
    <property type="entry name" value="Ig_E-set"/>
</dbReference>
<dbReference type="InterPro" id="IPR017853">
    <property type="entry name" value="GH"/>
</dbReference>
<dbReference type="Pfam" id="PF02922">
    <property type="entry name" value="CBM_48"/>
    <property type="match status" value="1"/>
</dbReference>
<evidence type="ECO:0000256" key="1">
    <source>
        <dbReference type="ARBA" id="ARBA00008061"/>
    </source>
</evidence>
<evidence type="ECO:0000259" key="2">
    <source>
        <dbReference type="SMART" id="SM00642"/>
    </source>
</evidence>
<dbReference type="PANTHER" id="PTHR43002">
    <property type="entry name" value="GLYCOGEN DEBRANCHING ENZYME"/>
    <property type="match status" value="1"/>
</dbReference>
<gene>
    <name evidence="3" type="ORF">SAMN05216179_1776</name>
</gene>
<dbReference type="GO" id="GO:0004553">
    <property type="term" value="F:hydrolase activity, hydrolyzing O-glycosyl compounds"/>
    <property type="evidence" value="ECO:0007669"/>
    <property type="project" value="InterPro"/>
</dbReference>
<organism evidence="3 4">
    <name type="scientific">Gracilibacillus kekensis</name>
    <dbReference type="NCBI Taxonomy" id="1027249"/>
    <lineage>
        <taxon>Bacteria</taxon>
        <taxon>Bacillati</taxon>
        <taxon>Bacillota</taxon>
        <taxon>Bacilli</taxon>
        <taxon>Bacillales</taxon>
        <taxon>Bacillaceae</taxon>
        <taxon>Gracilibacillus</taxon>
    </lineage>
</organism>
<dbReference type="SUPFAM" id="SSF81296">
    <property type="entry name" value="E set domains"/>
    <property type="match status" value="1"/>
</dbReference>
<dbReference type="Gene3D" id="2.60.40.10">
    <property type="entry name" value="Immunoglobulins"/>
    <property type="match status" value="1"/>
</dbReference>
<proteinExistence type="inferred from homology"/>
<dbReference type="Pfam" id="PF00128">
    <property type="entry name" value="Alpha-amylase"/>
    <property type="match status" value="1"/>
</dbReference>
<dbReference type="EMBL" id="FRCZ01000003">
    <property type="protein sequence ID" value="SHN07811.1"/>
    <property type="molecule type" value="Genomic_DNA"/>
</dbReference>
<dbReference type="Proteomes" id="UP000184184">
    <property type="component" value="Unassembled WGS sequence"/>
</dbReference>
<dbReference type="CDD" id="cd02860">
    <property type="entry name" value="E_set_Pullulanase"/>
    <property type="match status" value="1"/>
</dbReference>
<dbReference type="CDD" id="cd11341">
    <property type="entry name" value="AmyAc_Pullulanase_LD-like"/>
    <property type="match status" value="1"/>
</dbReference>
<protein>
    <submittedName>
        <fullName evidence="3">Pullulanase</fullName>
    </submittedName>
</protein>
<dbReference type="InterPro" id="IPR006047">
    <property type="entry name" value="GH13_cat_dom"/>
</dbReference>
<feature type="domain" description="Glycosyl hydrolase family 13 catalytic" evidence="2">
    <location>
        <begin position="230"/>
        <end position="594"/>
    </location>
</feature>
<dbReference type="SMART" id="SM00642">
    <property type="entry name" value="Aamy"/>
    <property type="match status" value="1"/>
</dbReference>
<dbReference type="InterPro" id="IPR013783">
    <property type="entry name" value="Ig-like_fold"/>
</dbReference>